<sequence>MSSYFDELSRNLGETAIYYPKLAKIAGGVTAAIFWIHLCQRQEETAGGNDWLTLMPKEIEAETGLCLPEQELARQQLRNRGWIRERSREAALEFSLDRDRFQKSWDAFTRLVFSPNQTHPNPTVTSSPSEKSVRPESLNNSRDRENIGSDPFFPIQRQQKTTSVTPHYQFQGPWDSPEQFQQFQKALLDYAANQGFSNPGGWVFRIIDSITKGIISPYWDEFISGVPLGETQKVQQEWEVEPGVPYPAFEEERIQYYIHKGEPLEVAVAKARSELRNPTRGKDLWDGFLRKCDRVADEALRAKKLGVKSPYLPPSFSEKPPVTKASVIEKLSAVVPPKALESTPSEGEKENRKNGEIEAAIPSLEVLQKLYNSPLGKRLVERQIEEHPEWGYSIVRDRVIDLYPF</sequence>
<reference evidence="2" key="1">
    <citation type="submission" date="2020-10" db="EMBL/GenBank/DDBJ databases">
        <authorList>
            <person name="Castelo-Branco R."/>
            <person name="Eusebio N."/>
            <person name="Adriana R."/>
            <person name="Vieira A."/>
            <person name="Brugerolle De Fraissinette N."/>
            <person name="Rezende De Castro R."/>
            <person name="Schneider M.P."/>
            <person name="Vasconcelos V."/>
            <person name="Leao P.N."/>
        </authorList>
    </citation>
    <scope>NUCLEOTIDE SEQUENCE</scope>
    <source>
        <strain evidence="2">LEGE 07157</strain>
    </source>
</reference>
<protein>
    <submittedName>
        <fullName evidence="2">Uncharacterized protein</fullName>
    </submittedName>
</protein>
<dbReference type="EMBL" id="JADEWZ010000011">
    <property type="protein sequence ID" value="MBE9116082.1"/>
    <property type="molecule type" value="Genomic_DNA"/>
</dbReference>
<evidence type="ECO:0000313" key="3">
    <source>
        <dbReference type="Proteomes" id="UP000654482"/>
    </source>
</evidence>
<proteinExistence type="predicted"/>
<feature type="region of interest" description="Disordered" evidence="1">
    <location>
        <begin position="112"/>
        <end position="152"/>
    </location>
</feature>
<feature type="compositionally biased region" description="Polar residues" evidence="1">
    <location>
        <begin position="114"/>
        <end position="130"/>
    </location>
</feature>
<name>A0A8J7DW21_9CYAN</name>
<organism evidence="2 3">
    <name type="scientific">Lusitaniella coriacea LEGE 07157</name>
    <dbReference type="NCBI Taxonomy" id="945747"/>
    <lineage>
        <taxon>Bacteria</taxon>
        <taxon>Bacillati</taxon>
        <taxon>Cyanobacteriota</taxon>
        <taxon>Cyanophyceae</taxon>
        <taxon>Spirulinales</taxon>
        <taxon>Lusitaniellaceae</taxon>
        <taxon>Lusitaniella</taxon>
    </lineage>
</organism>
<dbReference type="RefSeq" id="WP_194029174.1">
    <property type="nucleotide sequence ID" value="NZ_JADEWZ010000011.1"/>
</dbReference>
<dbReference type="AlphaFoldDB" id="A0A8J7DW21"/>
<evidence type="ECO:0000256" key="1">
    <source>
        <dbReference type="SAM" id="MobiDB-lite"/>
    </source>
</evidence>
<gene>
    <name evidence="2" type="ORF">IQ249_09265</name>
</gene>
<comment type="caution">
    <text evidence="2">The sequence shown here is derived from an EMBL/GenBank/DDBJ whole genome shotgun (WGS) entry which is preliminary data.</text>
</comment>
<evidence type="ECO:0000313" key="2">
    <source>
        <dbReference type="EMBL" id="MBE9116082.1"/>
    </source>
</evidence>
<accession>A0A8J7DW21</accession>
<keyword evidence="3" id="KW-1185">Reference proteome</keyword>
<dbReference type="Proteomes" id="UP000654482">
    <property type="component" value="Unassembled WGS sequence"/>
</dbReference>